<reference evidence="6" key="1">
    <citation type="submission" date="2022-06" db="EMBL/GenBank/DDBJ databases">
        <title>Genome Sequence of Candolleomyces eurysporus.</title>
        <authorList>
            <person name="Buettner E."/>
        </authorList>
    </citation>
    <scope>NUCLEOTIDE SEQUENCE</scope>
    <source>
        <strain evidence="6">VTCC 930004</strain>
    </source>
</reference>
<dbReference type="SMART" id="SM01052">
    <property type="entry name" value="CAP_GLY"/>
    <property type="match status" value="1"/>
</dbReference>
<dbReference type="GO" id="GO:0031122">
    <property type="term" value="P:cytoplasmic microtubule organization"/>
    <property type="evidence" value="ECO:0007669"/>
    <property type="project" value="TreeGrafter"/>
</dbReference>
<sequence length="248" mass="27905">MSGTLNLWVKSPDTHSERRIDPHLTVEQLKGKLELITGIPARNQVITLLESESDPRVVASLDDDTKKLGFYGLRDWQVLKVRLNRMLLIAGLPRWAKVDDKNPSNTLTGQLTDVSQVEKFEISEAEYAKRTDSVLAYKQRNKVGRFAENAEEPANEAIDESVKVGARCEVESSEELKKRGTIRFVGPTKFGKGIWVGVEYDEPLGKNNGSVQGEQYFACRDKYGVFVRADRVTAGDFPVEELDLDEEM</sequence>
<dbReference type="CDD" id="cd01789">
    <property type="entry name" value="Ubl_TBCB"/>
    <property type="match status" value="1"/>
</dbReference>
<evidence type="ECO:0000256" key="4">
    <source>
        <dbReference type="ARBA" id="ARBA00025779"/>
    </source>
</evidence>
<dbReference type="PROSITE" id="PS00845">
    <property type="entry name" value="CAP_GLY_1"/>
    <property type="match status" value="1"/>
</dbReference>
<dbReference type="EMBL" id="JANBPK010000781">
    <property type="protein sequence ID" value="KAJ2932111.1"/>
    <property type="molecule type" value="Genomic_DNA"/>
</dbReference>
<dbReference type="Gene3D" id="2.30.30.190">
    <property type="entry name" value="CAP Gly-rich-like domain"/>
    <property type="match status" value="1"/>
</dbReference>
<dbReference type="InterPro" id="IPR045172">
    <property type="entry name" value="TBCB_Ubl"/>
</dbReference>
<evidence type="ECO:0000259" key="5">
    <source>
        <dbReference type="PROSITE" id="PS50245"/>
    </source>
</evidence>
<dbReference type="Gene3D" id="3.10.20.90">
    <property type="entry name" value="Phosphatidylinositol 3-kinase Catalytic Subunit, Chain A, domain 1"/>
    <property type="match status" value="1"/>
</dbReference>
<comment type="subcellular location">
    <subcellularLocation>
        <location evidence="1">Cytoplasm</location>
    </subcellularLocation>
</comment>
<keyword evidence="2" id="KW-0963">Cytoplasm</keyword>
<dbReference type="InterPro" id="IPR036859">
    <property type="entry name" value="CAP-Gly_dom_sf"/>
</dbReference>
<dbReference type="GO" id="GO:0005938">
    <property type="term" value="C:cell cortex"/>
    <property type="evidence" value="ECO:0007669"/>
    <property type="project" value="TreeGrafter"/>
</dbReference>
<dbReference type="GO" id="GO:0043014">
    <property type="term" value="F:alpha-tubulin binding"/>
    <property type="evidence" value="ECO:0007669"/>
    <property type="project" value="InterPro"/>
</dbReference>
<dbReference type="GO" id="GO:0007021">
    <property type="term" value="P:tubulin complex assembly"/>
    <property type="evidence" value="ECO:0007669"/>
    <property type="project" value="InterPro"/>
</dbReference>
<dbReference type="GO" id="GO:0051010">
    <property type="term" value="F:microtubule plus-end binding"/>
    <property type="evidence" value="ECO:0007669"/>
    <property type="project" value="TreeGrafter"/>
</dbReference>
<dbReference type="GO" id="GO:0005634">
    <property type="term" value="C:nucleus"/>
    <property type="evidence" value="ECO:0007669"/>
    <property type="project" value="TreeGrafter"/>
</dbReference>
<evidence type="ECO:0000256" key="2">
    <source>
        <dbReference type="ARBA" id="ARBA00022490"/>
    </source>
</evidence>
<keyword evidence="3" id="KW-0143">Chaperone</keyword>
<evidence type="ECO:0000256" key="3">
    <source>
        <dbReference type="ARBA" id="ARBA00023186"/>
    </source>
</evidence>
<evidence type="ECO:0000313" key="7">
    <source>
        <dbReference type="Proteomes" id="UP001140091"/>
    </source>
</evidence>
<feature type="non-terminal residue" evidence="6">
    <location>
        <position position="248"/>
    </location>
</feature>
<dbReference type="InterPro" id="IPR000626">
    <property type="entry name" value="Ubiquitin-like_dom"/>
</dbReference>
<dbReference type="Pfam" id="PF01302">
    <property type="entry name" value="CAP_GLY"/>
    <property type="match status" value="1"/>
</dbReference>
<dbReference type="PANTHER" id="PTHR18916:SF85">
    <property type="entry name" value="TUBULIN-FOLDING COFACTOR B"/>
    <property type="match status" value="1"/>
</dbReference>
<dbReference type="Pfam" id="PF14560">
    <property type="entry name" value="Ubiquitin_2"/>
    <property type="match status" value="1"/>
</dbReference>
<dbReference type="OrthoDB" id="5295208at2759"/>
<accession>A0A9W8JA75</accession>
<dbReference type="Proteomes" id="UP001140091">
    <property type="component" value="Unassembled WGS sequence"/>
</dbReference>
<proteinExistence type="inferred from homology"/>
<dbReference type="InterPro" id="IPR000938">
    <property type="entry name" value="CAP-Gly_domain"/>
</dbReference>
<protein>
    <recommendedName>
        <fullName evidence="5">CAP-Gly domain-containing protein</fullName>
    </recommendedName>
</protein>
<dbReference type="GO" id="GO:0005829">
    <property type="term" value="C:cytosol"/>
    <property type="evidence" value="ECO:0007669"/>
    <property type="project" value="UniProtKB-ARBA"/>
</dbReference>
<dbReference type="PROSITE" id="PS50245">
    <property type="entry name" value="CAP_GLY_2"/>
    <property type="match status" value="1"/>
</dbReference>
<dbReference type="GO" id="GO:0035371">
    <property type="term" value="C:microtubule plus-end"/>
    <property type="evidence" value="ECO:0007669"/>
    <property type="project" value="TreeGrafter"/>
</dbReference>
<dbReference type="SUPFAM" id="SSF74924">
    <property type="entry name" value="Cap-Gly domain"/>
    <property type="match status" value="1"/>
</dbReference>
<comment type="similarity">
    <text evidence="4">Belongs to the TBCB family.</text>
</comment>
<feature type="domain" description="CAP-Gly" evidence="5">
    <location>
        <begin position="186"/>
        <end position="228"/>
    </location>
</feature>
<gene>
    <name evidence="6" type="ORF">H1R20_g4981</name>
</gene>
<dbReference type="FunFam" id="2.30.30.190:FF:000013">
    <property type="entry name" value="Tubulin-folding cofactor B"/>
    <property type="match status" value="1"/>
</dbReference>
<evidence type="ECO:0000256" key="1">
    <source>
        <dbReference type="ARBA" id="ARBA00004496"/>
    </source>
</evidence>
<organism evidence="6 7">
    <name type="scientific">Candolleomyces eurysporus</name>
    <dbReference type="NCBI Taxonomy" id="2828524"/>
    <lineage>
        <taxon>Eukaryota</taxon>
        <taxon>Fungi</taxon>
        <taxon>Dikarya</taxon>
        <taxon>Basidiomycota</taxon>
        <taxon>Agaricomycotina</taxon>
        <taxon>Agaricomycetes</taxon>
        <taxon>Agaricomycetidae</taxon>
        <taxon>Agaricales</taxon>
        <taxon>Agaricineae</taxon>
        <taxon>Psathyrellaceae</taxon>
        <taxon>Candolleomyces</taxon>
    </lineage>
</organism>
<comment type="caution">
    <text evidence="6">The sequence shown here is derived from an EMBL/GenBank/DDBJ whole genome shotgun (WGS) entry which is preliminary data.</text>
</comment>
<dbReference type="AlphaFoldDB" id="A0A9W8JA75"/>
<keyword evidence="7" id="KW-1185">Reference proteome</keyword>
<dbReference type="PANTHER" id="PTHR18916">
    <property type="entry name" value="DYNACTIN 1-RELATED MICROTUBULE-BINDING"/>
    <property type="match status" value="1"/>
</dbReference>
<dbReference type="SUPFAM" id="SSF54236">
    <property type="entry name" value="Ubiquitin-like"/>
    <property type="match status" value="1"/>
</dbReference>
<evidence type="ECO:0000313" key="6">
    <source>
        <dbReference type="EMBL" id="KAJ2932111.1"/>
    </source>
</evidence>
<name>A0A9W8JA75_9AGAR</name>
<dbReference type="InterPro" id="IPR029071">
    <property type="entry name" value="Ubiquitin-like_domsf"/>
</dbReference>
<dbReference type="GO" id="GO:0007023">
    <property type="term" value="P:post-chaperonin tubulin folding pathway"/>
    <property type="evidence" value="ECO:0007669"/>
    <property type="project" value="InterPro"/>
</dbReference>